<organism evidence="6 7">
    <name type="scientific">Uabimicrobium amorphum</name>
    <dbReference type="NCBI Taxonomy" id="2596890"/>
    <lineage>
        <taxon>Bacteria</taxon>
        <taxon>Pseudomonadati</taxon>
        <taxon>Planctomycetota</taxon>
        <taxon>Candidatus Uabimicrobiia</taxon>
        <taxon>Candidatus Uabimicrobiales</taxon>
        <taxon>Candidatus Uabimicrobiaceae</taxon>
        <taxon>Candidatus Uabimicrobium</taxon>
    </lineage>
</organism>
<dbReference type="PANTHER" id="PTHR43847">
    <property type="entry name" value="BLL3993 PROTEIN"/>
    <property type="match status" value="1"/>
</dbReference>
<dbReference type="GO" id="GO:0016020">
    <property type="term" value="C:membrane"/>
    <property type="evidence" value="ECO:0007669"/>
    <property type="project" value="UniProtKB-SubCell"/>
</dbReference>
<feature type="transmembrane region" description="Helical" evidence="5">
    <location>
        <begin position="129"/>
        <end position="154"/>
    </location>
</feature>
<dbReference type="GO" id="GO:0004671">
    <property type="term" value="F:protein C-terminal S-isoprenylcysteine carboxyl O-methyltransferase activity"/>
    <property type="evidence" value="ECO:0007669"/>
    <property type="project" value="InterPro"/>
</dbReference>
<proteinExistence type="predicted"/>
<accession>A0A5S9IKN7</accession>
<feature type="transmembrane region" description="Helical" evidence="5">
    <location>
        <begin position="6"/>
        <end position="22"/>
    </location>
</feature>
<dbReference type="EMBL" id="AP019860">
    <property type="protein sequence ID" value="BBM83206.1"/>
    <property type="molecule type" value="Genomic_DNA"/>
</dbReference>
<evidence type="ECO:0000256" key="5">
    <source>
        <dbReference type="SAM" id="Phobius"/>
    </source>
</evidence>
<dbReference type="OrthoDB" id="272002at2"/>
<evidence type="ECO:0000313" key="7">
    <source>
        <dbReference type="Proteomes" id="UP000326354"/>
    </source>
</evidence>
<name>A0A5S9IKN7_UABAM</name>
<keyword evidence="2 5" id="KW-0812">Transmembrane</keyword>
<dbReference type="InterPro" id="IPR007269">
    <property type="entry name" value="ICMT_MeTrfase"/>
</dbReference>
<evidence type="ECO:0000256" key="1">
    <source>
        <dbReference type="ARBA" id="ARBA00004141"/>
    </source>
</evidence>
<dbReference type="AlphaFoldDB" id="A0A5S9IKN7"/>
<dbReference type="PANTHER" id="PTHR43847:SF1">
    <property type="entry name" value="BLL3993 PROTEIN"/>
    <property type="match status" value="1"/>
</dbReference>
<dbReference type="Proteomes" id="UP000326354">
    <property type="component" value="Chromosome"/>
</dbReference>
<dbReference type="RefSeq" id="WP_151967416.1">
    <property type="nucleotide sequence ID" value="NZ_AP019860.1"/>
</dbReference>
<dbReference type="InterPro" id="IPR052527">
    <property type="entry name" value="Metal_cation-efflux_comp"/>
</dbReference>
<feature type="transmembrane region" description="Helical" evidence="5">
    <location>
        <begin position="74"/>
        <end position="94"/>
    </location>
</feature>
<evidence type="ECO:0000313" key="6">
    <source>
        <dbReference type="EMBL" id="BBM83206.1"/>
    </source>
</evidence>
<dbReference type="Pfam" id="PF04140">
    <property type="entry name" value="ICMT"/>
    <property type="match status" value="1"/>
</dbReference>
<keyword evidence="4 5" id="KW-0472">Membrane</keyword>
<gene>
    <name evidence="6" type="ORF">UABAM_01557</name>
</gene>
<dbReference type="PROSITE" id="PS50244">
    <property type="entry name" value="S5A_REDUCTASE"/>
    <property type="match status" value="1"/>
</dbReference>
<keyword evidence="3 5" id="KW-1133">Transmembrane helix</keyword>
<evidence type="ECO:0008006" key="8">
    <source>
        <dbReference type="Google" id="ProtNLM"/>
    </source>
</evidence>
<dbReference type="Gene3D" id="1.20.120.1630">
    <property type="match status" value="1"/>
</dbReference>
<evidence type="ECO:0000256" key="2">
    <source>
        <dbReference type="ARBA" id="ARBA00022692"/>
    </source>
</evidence>
<keyword evidence="7" id="KW-1185">Reference proteome</keyword>
<sequence>MLFTPINLYIALVVCVAIQRLWEMRVSARNEKKLKEELGAIEKFPRHFIFMKLVHALWLVSCVAEAYYRQNPPQWWLIVTGIVFLLIGQILRIVAIKTLDGRWTVKIIVIPDSQPVTGGIYRYIRHPNYLGVIIEILALPIVFGCFMTAIVFSIGNALVLFVRIGAEEKALQSVSEYKESLPDHRFIPRE</sequence>
<reference evidence="6 7" key="1">
    <citation type="submission" date="2019-08" db="EMBL/GenBank/DDBJ databases">
        <title>Complete genome sequence of Candidatus Uab amorphum.</title>
        <authorList>
            <person name="Shiratori T."/>
            <person name="Suzuki S."/>
            <person name="Kakizawa Y."/>
            <person name="Ishida K."/>
        </authorList>
    </citation>
    <scope>NUCLEOTIDE SEQUENCE [LARGE SCALE GENOMIC DNA]</scope>
    <source>
        <strain evidence="6 7">SRT547</strain>
    </source>
</reference>
<evidence type="ECO:0000256" key="4">
    <source>
        <dbReference type="ARBA" id="ARBA00023136"/>
    </source>
</evidence>
<dbReference type="KEGG" id="uam:UABAM_01557"/>
<protein>
    <recommendedName>
        <fullName evidence="8">Steroid 5-alpha reductase C-terminal domain-containing protein</fullName>
    </recommendedName>
</protein>
<comment type="subcellular location">
    <subcellularLocation>
        <location evidence="1">Membrane</location>
        <topology evidence="1">Multi-pass membrane protein</topology>
    </subcellularLocation>
</comment>
<evidence type="ECO:0000256" key="3">
    <source>
        <dbReference type="ARBA" id="ARBA00022989"/>
    </source>
</evidence>